<proteinExistence type="predicted"/>
<sequence length="203" mass="23526">MIKNQLALLPTEPAQKAVALAFAEVIKKEGKLRGETPFANAFCRFYFGKSRPAKSYLLVVADSSSDTVPEIMRKLDRFLESNGEKRYLVNWYFANCAFPSKSTSTETRFTNHTEMMVTRNNKIADKEAKLRQAYLESKKSRILNVSQKDLPAWVSDEEENLTELELNQCLRHWFNEHDKSDYKFYDLYYGYTASRIALDLSFA</sequence>
<name>A0AAP8MYR0_9VIBR</name>
<dbReference type="EMBL" id="MDBO01000036">
    <property type="protein sequence ID" value="PMP14076.1"/>
    <property type="molecule type" value="Genomic_DNA"/>
</dbReference>
<dbReference type="AlphaFoldDB" id="A0AAP8MYR0"/>
<accession>A0AAP8MYR0</accession>
<organism evidence="1 2">
    <name type="scientific">Vibrio breoganii</name>
    <dbReference type="NCBI Taxonomy" id="553239"/>
    <lineage>
        <taxon>Bacteria</taxon>
        <taxon>Pseudomonadati</taxon>
        <taxon>Pseudomonadota</taxon>
        <taxon>Gammaproteobacteria</taxon>
        <taxon>Vibrionales</taxon>
        <taxon>Vibrionaceae</taxon>
        <taxon>Vibrio</taxon>
    </lineage>
</organism>
<reference evidence="2" key="1">
    <citation type="submission" date="2016-07" db="EMBL/GenBank/DDBJ databases">
        <title>Nontailed viruses are major unrecognized killers of bacteria in the ocean.</title>
        <authorList>
            <person name="Kauffman K."/>
            <person name="Hussain F."/>
            <person name="Yang J."/>
            <person name="Arevalo P."/>
            <person name="Brown J."/>
            <person name="Cutler M."/>
            <person name="Kelly L."/>
            <person name="Polz M.F."/>
        </authorList>
    </citation>
    <scope>NUCLEOTIDE SEQUENCE [LARGE SCALE GENOMIC DNA]</scope>
    <source>
        <strain evidence="2">10N.222.49.A5</strain>
    </source>
</reference>
<evidence type="ECO:0000313" key="1">
    <source>
        <dbReference type="EMBL" id="PMP14076.1"/>
    </source>
</evidence>
<dbReference type="Proteomes" id="UP000235611">
    <property type="component" value="Unassembled WGS sequence"/>
</dbReference>
<dbReference type="RefSeq" id="WP_102477406.1">
    <property type="nucleotide sequence ID" value="NZ_MDBO01000036.1"/>
</dbReference>
<comment type="caution">
    <text evidence="1">The sequence shown here is derived from an EMBL/GenBank/DDBJ whole genome shotgun (WGS) entry which is preliminary data.</text>
</comment>
<gene>
    <name evidence="1" type="ORF">BCS93_04615</name>
</gene>
<evidence type="ECO:0000313" key="2">
    <source>
        <dbReference type="Proteomes" id="UP000235611"/>
    </source>
</evidence>
<protein>
    <submittedName>
        <fullName evidence="1">Uncharacterized protein</fullName>
    </submittedName>
</protein>